<keyword evidence="8 13" id="KW-0106">Calcium</keyword>
<evidence type="ECO:0000256" key="7">
    <source>
        <dbReference type="ARBA" id="ARBA00022692"/>
    </source>
</evidence>
<proteinExistence type="inferred from homology"/>
<dbReference type="EnsemblPlants" id="OBART04G27810.1">
    <property type="protein sequence ID" value="OBART04G27810.1"/>
    <property type="gene ID" value="OBART04G27810"/>
</dbReference>
<evidence type="ECO:0000256" key="4">
    <source>
        <dbReference type="ARBA" id="ARBA00022449"/>
    </source>
</evidence>
<evidence type="ECO:0000256" key="6">
    <source>
        <dbReference type="ARBA" id="ARBA00022568"/>
    </source>
</evidence>
<evidence type="ECO:0000256" key="8">
    <source>
        <dbReference type="ARBA" id="ARBA00022837"/>
    </source>
</evidence>
<keyword evidence="6 13" id="KW-0109">Calcium transport</keyword>
<evidence type="ECO:0000256" key="1">
    <source>
        <dbReference type="ARBA" id="ARBA00004128"/>
    </source>
</evidence>
<name>A0A0D3G120_9ORYZ</name>
<dbReference type="GO" id="GO:0009705">
    <property type="term" value="C:plant-type vacuole membrane"/>
    <property type="evidence" value="ECO:0007669"/>
    <property type="project" value="TreeGrafter"/>
</dbReference>
<keyword evidence="7 13" id="KW-0812">Transmembrane</keyword>
<dbReference type="Pfam" id="PF01699">
    <property type="entry name" value="Na_Ca_ex"/>
    <property type="match status" value="2"/>
</dbReference>
<feature type="transmembrane region" description="Helical" evidence="13">
    <location>
        <begin position="328"/>
        <end position="353"/>
    </location>
</feature>
<protein>
    <recommendedName>
        <fullName evidence="13">Vacuolar cation/proton exchanger</fullName>
    </recommendedName>
</protein>
<feature type="transmembrane region" description="Helical" evidence="13">
    <location>
        <begin position="209"/>
        <end position="228"/>
    </location>
</feature>
<dbReference type="NCBIfam" id="TIGR00846">
    <property type="entry name" value="caca2"/>
    <property type="match status" value="1"/>
</dbReference>
<keyword evidence="11 13" id="KW-0472">Membrane</keyword>
<evidence type="ECO:0000256" key="11">
    <source>
        <dbReference type="ARBA" id="ARBA00023136"/>
    </source>
</evidence>
<feature type="transmembrane region" description="Helical" evidence="13">
    <location>
        <begin position="75"/>
        <end position="93"/>
    </location>
</feature>
<evidence type="ECO:0000256" key="2">
    <source>
        <dbReference type="ARBA" id="ARBA00008248"/>
    </source>
</evidence>
<keyword evidence="4 13" id="KW-0050">Antiport</keyword>
<keyword evidence="16" id="KW-1185">Reference proteome</keyword>
<feature type="transmembrane region" description="Helical" evidence="13">
    <location>
        <begin position="265"/>
        <end position="283"/>
    </location>
</feature>
<evidence type="ECO:0000256" key="10">
    <source>
        <dbReference type="ARBA" id="ARBA00023065"/>
    </source>
</evidence>
<dbReference type="STRING" id="65489.A0A0D3G120"/>
<dbReference type="PaxDb" id="65489-OBART04G27810.1"/>
<dbReference type="eggNOG" id="KOG1397">
    <property type="taxonomic scope" value="Eukaryota"/>
</dbReference>
<evidence type="ECO:0000313" key="15">
    <source>
        <dbReference type="EnsemblPlants" id="OBART04G27810.1"/>
    </source>
</evidence>
<feature type="transmembrane region" description="Helical" evidence="13">
    <location>
        <begin position="295"/>
        <end position="322"/>
    </location>
</feature>
<dbReference type="InterPro" id="IPR044880">
    <property type="entry name" value="NCX_ion-bd_dom_sf"/>
</dbReference>
<dbReference type="HOGENOM" id="CLU_008721_2_0_1"/>
<evidence type="ECO:0000256" key="3">
    <source>
        <dbReference type="ARBA" id="ARBA00022448"/>
    </source>
</evidence>
<dbReference type="NCBIfam" id="TIGR00378">
    <property type="entry name" value="cax"/>
    <property type="match status" value="1"/>
</dbReference>
<feature type="transmembrane region" description="Helical" evidence="13">
    <location>
        <begin position="365"/>
        <end position="383"/>
    </location>
</feature>
<accession>A0A0D3G120</accession>
<feature type="domain" description="Sodium/calcium exchanger membrane region" evidence="14">
    <location>
        <begin position="75"/>
        <end position="230"/>
    </location>
</feature>
<feature type="transmembrane region" description="Helical" evidence="13">
    <location>
        <begin position="174"/>
        <end position="197"/>
    </location>
</feature>
<dbReference type="AlphaFoldDB" id="A0A0D3G120"/>
<dbReference type="Gramene" id="OBART04G27810.1">
    <property type="protein sequence ID" value="OBART04G27810.1"/>
    <property type="gene ID" value="OBART04G27810"/>
</dbReference>
<dbReference type="Gene3D" id="1.20.1420.30">
    <property type="entry name" value="NCX, central ion-binding region"/>
    <property type="match status" value="2"/>
</dbReference>
<dbReference type="FunFam" id="1.20.1420.30:FF:000012">
    <property type="entry name" value="Vacuolar cation/proton exchanger"/>
    <property type="match status" value="1"/>
</dbReference>
<feature type="transmembrane region" description="Helical" evidence="13">
    <location>
        <begin position="105"/>
        <end position="127"/>
    </location>
</feature>
<comment type="subcellular location">
    <subcellularLocation>
        <location evidence="1">Vacuole membrane</location>
        <topology evidence="1">Multi-pass membrane protein</topology>
    </subcellularLocation>
</comment>
<feature type="transmembrane region" description="Helical" evidence="13">
    <location>
        <begin position="389"/>
        <end position="410"/>
    </location>
</feature>
<dbReference type="InterPro" id="IPR004798">
    <property type="entry name" value="CAX-like"/>
</dbReference>
<feature type="domain" description="Sodium/calcium exchanger membrane region" evidence="14">
    <location>
        <begin position="264"/>
        <end position="406"/>
    </location>
</feature>
<keyword evidence="9 13" id="KW-1133">Transmembrane helix</keyword>
<keyword evidence="5 13" id="KW-0926">Vacuole</keyword>
<dbReference type="GO" id="GO:0006874">
    <property type="term" value="P:intracellular calcium ion homeostasis"/>
    <property type="evidence" value="ECO:0007669"/>
    <property type="project" value="TreeGrafter"/>
</dbReference>
<organism evidence="15">
    <name type="scientific">Oryza barthii</name>
    <dbReference type="NCBI Taxonomy" id="65489"/>
    <lineage>
        <taxon>Eukaryota</taxon>
        <taxon>Viridiplantae</taxon>
        <taxon>Streptophyta</taxon>
        <taxon>Embryophyta</taxon>
        <taxon>Tracheophyta</taxon>
        <taxon>Spermatophyta</taxon>
        <taxon>Magnoliopsida</taxon>
        <taxon>Liliopsida</taxon>
        <taxon>Poales</taxon>
        <taxon>Poaceae</taxon>
        <taxon>BOP clade</taxon>
        <taxon>Oryzoideae</taxon>
        <taxon>Oryzeae</taxon>
        <taxon>Oryzinae</taxon>
        <taxon>Oryza</taxon>
    </lineage>
</organism>
<keyword evidence="3 13" id="KW-0813">Transport</keyword>
<reference evidence="15" key="1">
    <citation type="journal article" date="2009" name="Rice">
        <title>De Novo Next Generation Sequencing of Plant Genomes.</title>
        <authorList>
            <person name="Rounsley S."/>
            <person name="Marri P.R."/>
            <person name="Yu Y."/>
            <person name="He R."/>
            <person name="Sisneros N."/>
            <person name="Goicoechea J.L."/>
            <person name="Lee S.J."/>
            <person name="Angelova A."/>
            <person name="Kudrna D."/>
            <person name="Luo M."/>
            <person name="Affourtit J."/>
            <person name="Desany B."/>
            <person name="Knight J."/>
            <person name="Niazi F."/>
            <person name="Egholm M."/>
            <person name="Wing R.A."/>
        </authorList>
    </citation>
    <scope>NUCLEOTIDE SEQUENCE [LARGE SCALE GENOMIC DNA]</scope>
    <source>
        <strain evidence="15">cv. IRGC 105608</strain>
    </source>
</reference>
<evidence type="ECO:0000313" key="16">
    <source>
        <dbReference type="Proteomes" id="UP000026960"/>
    </source>
</evidence>
<dbReference type="SMR" id="A0A0D3G120"/>
<evidence type="ECO:0000256" key="9">
    <source>
        <dbReference type="ARBA" id="ARBA00022989"/>
    </source>
</evidence>
<feature type="transmembrane region" description="Helical" evidence="13">
    <location>
        <begin position="139"/>
        <end position="162"/>
    </location>
</feature>
<dbReference type="InterPro" id="IPR004837">
    <property type="entry name" value="NaCa_Exmemb"/>
</dbReference>
<dbReference type="PANTHER" id="PTHR31503:SF53">
    <property type="entry name" value="VACUOLAR CATION_PROTON EXCHANGER 3"/>
    <property type="match status" value="1"/>
</dbReference>
<dbReference type="PANTHER" id="PTHR31503">
    <property type="entry name" value="VACUOLAR CALCIUM ION TRANSPORTER"/>
    <property type="match status" value="1"/>
</dbReference>
<feature type="transmembrane region" description="Helical" evidence="13">
    <location>
        <begin position="46"/>
        <end position="68"/>
    </location>
</feature>
<sequence length="417" mass="45454">MENPQIEMGAFKANGPQLQNGGLRSSMVQSWNLQRFVESALRSIRIVIFTSKLNLLLPFGPASIILHYTTSRHGLVFLFSMLGITPLAERLGYATEQLAIYTGPTVGGLLNATFGNATEMIIAIYALKNGMIRVVQQSLLGSILSNMLLVMGCAFFAGGIVHRNKDQVFSKATAVVNSGLLLMAVMGLMFPAVLHFTHSEVRQGASEVSLSRFSSCIMLVAYASYLYFQLSGRNNAYSPIGSEEMPNEDAAEEDEESEIGMWESIAWLAMLTLWVSILSEYLVNAIEGASDSLNLPVAFISVILLPIVGNAAEHASAIMFAMKDKLDITLGVAIGSSTQISMFVIPFCVVIGWMMGQKMDLNFQLFETATLFITVLVVAFMLQDGVANYLKGLMLILCYLIVAASFFVHVDPQSSDD</sequence>
<evidence type="ECO:0000256" key="5">
    <source>
        <dbReference type="ARBA" id="ARBA00022554"/>
    </source>
</evidence>
<evidence type="ECO:0000256" key="12">
    <source>
        <dbReference type="ARBA" id="ARBA00025327"/>
    </source>
</evidence>
<keyword evidence="10 13" id="KW-0406">Ion transport</keyword>
<dbReference type="Proteomes" id="UP000026960">
    <property type="component" value="Chromosome 4"/>
</dbReference>
<dbReference type="FunFam" id="1.20.1420.30:FF:000008">
    <property type="entry name" value="Vacuolar cation/proton exchanger"/>
    <property type="match status" value="1"/>
</dbReference>
<evidence type="ECO:0000259" key="14">
    <source>
        <dbReference type="Pfam" id="PF01699"/>
    </source>
</evidence>
<reference evidence="15" key="2">
    <citation type="submission" date="2015-03" db="UniProtKB">
        <authorList>
            <consortium name="EnsemblPlants"/>
        </authorList>
    </citation>
    <scope>IDENTIFICATION</scope>
</reference>
<comment type="similarity">
    <text evidence="2">Belongs to the Ca(2+):cation antiporter (CaCA) (TC 2.A.19) family. Cation/proton exchanger (CAX) subfamily.</text>
</comment>
<dbReference type="InterPro" id="IPR004713">
    <property type="entry name" value="CaH_exchang"/>
</dbReference>
<evidence type="ECO:0000256" key="13">
    <source>
        <dbReference type="RuleBase" id="RU365028"/>
    </source>
</evidence>
<comment type="function">
    <text evidence="12 13">Vacuolar cation/proton exchanger (CAX). Translocates Ca(2+) and other metal ions into vacuoles using the proton gradient formed by H(+)-ATPase and H(+)-pyrophosphatase.</text>
</comment>
<dbReference type="GO" id="GO:0015369">
    <property type="term" value="F:calcium:proton antiporter activity"/>
    <property type="evidence" value="ECO:0007669"/>
    <property type="project" value="UniProtKB-UniRule"/>
</dbReference>